<dbReference type="InterPro" id="IPR025850">
    <property type="entry name" value="SUKH-3"/>
</dbReference>
<comment type="caution">
    <text evidence="1">The sequence shown here is derived from an EMBL/GenBank/DDBJ whole genome shotgun (WGS) entry which is preliminary data.</text>
</comment>
<proteinExistence type="predicted"/>
<dbReference type="AlphaFoldDB" id="A0A918FH98"/>
<evidence type="ECO:0000313" key="1">
    <source>
        <dbReference type="EMBL" id="GGR37577.1"/>
    </source>
</evidence>
<gene>
    <name evidence="1" type="ORF">GCM10008957_53760</name>
</gene>
<reference evidence="1" key="2">
    <citation type="submission" date="2020-09" db="EMBL/GenBank/DDBJ databases">
        <authorList>
            <person name="Sun Q."/>
            <person name="Ohkuma M."/>
        </authorList>
    </citation>
    <scope>NUCLEOTIDE SEQUENCE</scope>
    <source>
        <strain evidence="1">JCM 31311</strain>
    </source>
</reference>
<name>A0A918FH98_9DEIO</name>
<dbReference type="EMBL" id="BMQL01000080">
    <property type="protein sequence ID" value="GGR37577.1"/>
    <property type="molecule type" value="Genomic_DNA"/>
</dbReference>
<reference evidence="1" key="1">
    <citation type="journal article" date="2014" name="Int. J. Syst. Evol. Microbiol.">
        <title>Complete genome sequence of Corynebacterium casei LMG S-19264T (=DSM 44701T), isolated from a smear-ripened cheese.</title>
        <authorList>
            <consortium name="US DOE Joint Genome Institute (JGI-PGF)"/>
            <person name="Walter F."/>
            <person name="Albersmeier A."/>
            <person name="Kalinowski J."/>
            <person name="Ruckert C."/>
        </authorList>
    </citation>
    <scope>NUCLEOTIDE SEQUENCE</scope>
    <source>
        <strain evidence="1">JCM 31311</strain>
    </source>
</reference>
<keyword evidence="2" id="KW-1185">Reference proteome</keyword>
<organism evidence="1 2">
    <name type="scientific">Deinococcus ruber</name>
    <dbReference type="NCBI Taxonomy" id="1848197"/>
    <lineage>
        <taxon>Bacteria</taxon>
        <taxon>Thermotogati</taxon>
        <taxon>Deinococcota</taxon>
        <taxon>Deinococci</taxon>
        <taxon>Deinococcales</taxon>
        <taxon>Deinococcaceae</taxon>
        <taxon>Deinococcus</taxon>
    </lineage>
</organism>
<accession>A0A918FH98</accession>
<evidence type="ECO:0000313" key="2">
    <source>
        <dbReference type="Proteomes" id="UP000603865"/>
    </source>
</evidence>
<dbReference type="Pfam" id="PF14433">
    <property type="entry name" value="SUKH-3"/>
    <property type="match status" value="1"/>
</dbReference>
<sequence>MMKLETRLNSEQLERVFSILISIGWHRARKKDVSKIIQEYERRGWYVFQSAIEIMESFDGLPFLDVPGTDSILMSSNYQYEYMNVASEWKYFRGESIFPIGSQDTLDIYVEESGIIYGDAENSGAMGLYGYDIFEGLYNLMFSGYIEKYDYPT</sequence>
<protein>
    <submittedName>
        <fullName evidence="1">Uncharacterized protein</fullName>
    </submittedName>
</protein>
<dbReference type="Proteomes" id="UP000603865">
    <property type="component" value="Unassembled WGS sequence"/>
</dbReference>